<dbReference type="Gene3D" id="3.40.720.10">
    <property type="entry name" value="Alkaline Phosphatase, subunit A"/>
    <property type="match status" value="1"/>
</dbReference>
<protein>
    <submittedName>
        <fullName evidence="3">Sulfatase-like hydrolase/transferase</fullName>
    </submittedName>
</protein>
<feature type="transmembrane region" description="Helical" evidence="1">
    <location>
        <begin position="162"/>
        <end position="182"/>
    </location>
</feature>
<dbReference type="RefSeq" id="WP_343917501.1">
    <property type="nucleotide sequence ID" value="NZ_BAAAJT010000002.1"/>
</dbReference>
<feature type="transmembrane region" description="Helical" evidence="1">
    <location>
        <begin position="125"/>
        <end position="150"/>
    </location>
</feature>
<dbReference type="EMBL" id="JBHUGD010000003">
    <property type="protein sequence ID" value="MFD1946906.1"/>
    <property type="molecule type" value="Genomic_DNA"/>
</dbReference>
<dbReference type="InterPro" id="IPR017850">
    <property type="entry name" value="Alkaline_phosphatase_core_sf"/>
</dbReference>
<evidence type="ECO:0000313" key="4">
    <source>
        <dbReference type="Proteomes" id="UP001597351"/>
    </source>
</evidence>
<proteinExistence type="predicted"/>
<evidence type="ECO:0000259" key="2">
    <source>
        <dbReference type="Pfam" id="PF00884"/>
    </source>
</evidence>
<keyword evidence="1" id="KW-1133">Transmembrane helix</keyword>
<dbReference type="Pfam" id="PF00884">
    <property type="entry name" value="Sulfatase"/>
    <property type="match status" value="1"/>
</dbReference>
<sequence length="551" mass="59088">MPVHLPRSTGARRLVSGALTVAAVLLLVVPATLGDPVDETRVSTLVRLPVEPLLLLAVVLALPAGRPRLRTAVAAGLGGVLGLALVFRGLDLGFLRALNRPFDPLIDWRYAGSLVGLLRDSFGPLLGTALLVGAVVAAVAALLLLPLAAVRVAGVAARHRPQAAAVTAVLLAGWLVVVLVGVPGPAGSLATADTLRYVHHEVARVPGQLADLREFEAAARDDPAADVAPEDLVTALRGKDVLVVFVESYGRVALEDPALAPGVDRVLARGTRDLTDAGFDARSAWLTSPTFGALSWLAHATLQSGLWVDSQPRYDAVVTSRRLTLSRLFARAGWRTVAVVPANDRDWPQAEFYDFDHVYDSRNLGYRGPRFGYPTMPDQYTLEALQRLELEPRPRPPVMAEVDLITSHAPWSRVPLLVDQATVGDGSVFDGMPSRLDSATDIWPDPTRIRAAYGHAIEYSLSALVRFLTTYGDDDLVVVVLGDHQPATVVSGDDAGREVPVTLLARDPAVLAAVDPWAWEPGLRPDPEAPVWRMDAFRDRFLTAFGTTPAP</sequence>
<keyword evidence="1" id="KW-0472">Membrane</keyword>
<gene>
    <name evidence="3" type="ORF">ACFSDE_08880</name>
</gene>
<feature type="transmembrane region" description="Helical" evidence="1">
    <location>
        <begin position="71"/>
        <end position="90"/>
    </location>
</feature>
<feature type="domain" description="Sulfatase N-terminal" evidence="2">
    <location>
        <begin position="318"/>
        <end position="488"/>
    </location>
</feature>
<comment type="caution">
    <text evidence="3">The sequence shown here is derived from an EMBL/GenBank/DDBJ whole genome shotgun (WGS) entry which is preliminary data.</text>
</comment>
<evidence type="ECO:0000313" key="3">
    <source>
        <dbReference type="EMBL" id="MFD1946906.1"/>
    </source>
</evidence>
<accession>A0ABW4TMP1</accession>
<evidence type="ECO:0000256" key="1">
    <source>
        <dbReference type="SAM" id="Phobius"/>
    </source>
</evidence>
<keyword evidence="1" id="KW-0812">Transmembrane</keyword>
<dbReference type="Proteomes" id="UP001597351">
    <property type="component" value="Unassembled WGS sequence"/>
</dbReference>
<feature type="transmembrane region" description="Helical" evidence="1">
    <location>
        <begin position="44"/>
        <end position="64"/>
    </location>
</feature>
<dbReference type="InterPro" id="IPR000917">
    <property type="entry name" value="Sulfatase_N"/>
</dbReference>
<reference evidence="4" key="1">
    <citation type="journal article" date="2019" name="Int. J. Syst. Evol. Microbiol.">
        <title>The Global Catalogue of Microorganisms (GCM) 10K type strain sequencing project: providing services to taxonomists for standard genome sequencing and annotation.</title>
        <authorList>
            <consortium name="The Broad Institute Genomics Platform"/>
            <consortium name="The Broad Institute Genome Sequencing Center for Infectious Disease"/>
            <person name="Wu L."/>
            <person name="Ma J."/>
        </authorList>
    </citation>
    <scope>NUCLEOTIDE SEQUENCE [LARGE SCALE GENOMIC DNA]</scope>
    <source>
        <strain evidence="4">CGMCC 1.12477</strain>
    </source>
</reference>
<dbReference type="SUPFAM" id="SSF53649">
    <property type="entry name" value="Alkaline phosphatase-like"/>
    <property type="match status" value="1"/>
</dbReference>
<name>A0ABW4TMP1_9ACTN</name>
<organism evidence="3 4">
    <name type="scientific">Nocardioides aestuarii</name>
    <dbReference type="NCBI Taxonomy" id="252231"/>
    <lineage>
        <taxon>Bacteria</taxon>
        <taxon>Bacillati</taxon>
        <taxon>Actinomycetota</taxon>
        <taxon>Actinomycetes</taxon>
        <taxon>Propionibacteriales</taxon>
        <taxon>Nocardioidaceae</taxon>
        <taxon>Nocardioides</taxon>
    </lineage>
</organism>
<keyword evidence="4" id="KW-1185">Reference proteome</keyword>